<keyword evidence="3" id="KW-1185">Reference proteome</keyword>
<name>I7IQJ3_BABMR</name>
<dbReference type="KEGG" id="bmic:BMR1_02g03385"/>
<keyword evidence="1" id="KW-1133">Transmembrane helix</keyword>
<proteinExistence type="predicted"/>
<gene>
    <name evidence="2" type="ORF">BMR1_02g03385</name>
</gene>
<dbReference type="Proteomes" id="UP000002899">
    <property type="component" value="Chromosome II"/>
</dbReference>
<dbReference type="VEuPathDB" id="PiroplasmaDB:BMR1_02g03385"/>
<keyword evidence="1" id="KW-0472">Membrane</keyword>
<accession>I7IQJ3</accession>
<dbReference type="RefSeq" id="XP_012648439.1">
    <property type="nucleotide sequence ID" value="XM_012792985.1"/>
</dbReference>
<dbReference type="GeneID" id="24424460"/>
<reference evidence="2 3" key="1">
    <citation type="journal article" date="2012" name="Nucleic Acids Res.">
        <title>Sequencing of the smallest Apicomplexan genome from the human pathogen Babesia microti.</title>
        <authorList>
            <person name="Cornillot E."/>
            <person name="Hadj-Kaddour K."/>
            <person name="Dassouli A."/>
            <person name="Noel B."/>
            <person name="Ranwez V."/>
            <person name="Vacherie B."/>
            <person name="Augagneur Y."/>
            <person name="Bres V."/>
            <person name="Duclos A."/>
            <person name="Randazzo S."/>
            <person name="Carcy B."/>
            <person name="Debierre-Grockiego F."/>
            <person name="Delbecq S."/>
            <person name="Moubri-Menage K."/>
            <person name="Shams-Eldin H."/>
            <person name="Usmani-Brown S."/>
            <person name="Bringaud F."/>
            <person name="Wincker P."/>
            <person name="Vivares C.P."/>
            <person name="Schwarz R.T."/>
            <person name="Schetters T.P."/>
            <person name="Krause P.J."/>
            <person name="Gorenflot A."/>
            <person name="Berry V."/>
            <person name="Barbe V."/>
            <person name="Ben Mamoun C."/>
        </authorList>
    </citation>
    <scope>NUCLEOTIDE SEQUENCE [LARGE SCALE GENOMIC DNA]</scope>
    <source>
        <strain evidence="2 3">RI</strain>
    </source>
</reference>
<reference evidence="2 3" key="3">
    <citation type="journal article" date="2016" name="Sci. Rep.">
        <title>Genome-wide diversity and gene expression profiling of Babesia microti isolates identify polymorphic genes that mediate host-pathogen interactions.</title>
        <authorList>
            <person name="Silva J.C."/>
            <person name="Cornillot E."/>
            <person name="McCracken C."/>
            <person name="Usmani-Brown S."/>
            <person name="Dwivedi A."/>
            <person name="Ifeonu O.O."/>
            <person name="Crabtree J."/>
            <person name="Gotia H.T."/>
            <person name="Virji A.Z."/>
            <person name="Reynes C."/>
            <person name="Colinge J."/>
            <person name="Kumar V."/>
            <person name="Lawres L."/>
            <person name="Pazzi J.E."/>
            <person name="Pablo J.V."/>
            <person name="Hung C."/>
            <person name="Brancato J."/>
            <person name="Kumari P."/>
            <person name="Orvis J."/>
            <person name="Tretina K."/>
            <person name="Chibucos M."/>
            <person name="Ott S."/>
            <person name="Sadzewicz L."/>
            <person name="Sengamalay N."/>
            <person name="Shetty A.C."/>
            <person name="Su Q."/>
            <person name="Tallon L."/>
            <person name="Fraser C.M."/>
            <person name="Frutos R."/>
            <person name="Molina D.M."/>
            <person name="Krause P.J."/>
            <person name="Ben Mamoun C."/>
        </authorList>
    </citation>
    <scope>NUCLEOTIDE SEQUENCE [LARGE SCALE GENOMIC DNA]</scope>
    <source>
        <strain evidence="2 3">RI</strain>
    </source>
</reference>
<protein>
    <submittedName>
        <fullName evidence="2">Uncharacterized protein</fullName>
    </submittedName>
</protein>
<feature type="transmembrane region" description="Helical" evidence="1">
    <location>
        <begin position="118"/>
        <end position="138"/>
    </location>
</feature>
<keyword evidence="1" id="KW-0812">Transmembrane</keyword>
<dbReference type="EMBL" id="FO082872">
    <property type="protein sequence ID" value="CCF73830.1"/>
    <property type="molecule type" value="Genomic_DNA"/>
</dbReference>
<dbReference type="AlphaFoldDB" id="I7IQJ3"/>
<evidence type="ECO:0000256" key="1">
    <source>
        <dbReference type="SAM" id="Phobius"/>
    </source>
</evidence>
<reference evidence="2 3" key="2">
    <citation type="journal article" date="2013" name="PLoS ONE">
        <title>Whole genome mapping and re-organization of the nuclear and mitochondrial genomes of Babesia microti isolates.</title>
        <authorList>
            <person name="Cornillot E."/>
            <person name="Dassouli A."/>
            <person name="Garg A."/>
            <person name="Pachikara N."/>
            <person name="Randazzo S."/>
            <person name="Depoix D."/>
            <person name="Carcy B."/>
            <person name="Delbecq S."/>
            <person name="Frutos R."/>
            <person name="Silva J.C."/>
            <person name="Sutton R."/>
            <person name="Krause P.J."/>
            <person name="Mamoun C.B."/>
        </authorList>
    </citation>
    <scope>NUCLEOTIDE SEQUENCE [LARGE SCALE GENOMIC DNA]</scope>
    <source>
        <strain evidence="2 3">RI</strain>
    </source>
</reference>
<evidence type="ECO:0000313" key="2">
    <source>
        <dbReference type="EMBL" id="CCF73830.1"/>
    </source>
</evidence>
<dbReference type="OrthoDB" id="364653at2759"/>
<evidence type="ECO:0000313" key="3">
    <source>
        <dbReference type="Proteomes" id="UP000002899"/>
    </source>
</evidence>
<organism evidence="2 3">
    <name type="scientific">Babesia microti (strain RI)</name>
    <dbReference type="NCBI Taxonomy" id="1133968"/>
    <lineage>
        <taxon>Eukaryota</taxon>
        <taxon>Sar</taxon>
        <taxon>Alveolata</taxon>
        <taxon>Apicomplexa</taxon>
        <taxon>Aconoidasida</taxon>
        <taxon>Piroplasmida</taxon>
        <taxon>Babesiidae</taxon>
        <taxon>Babesia</taxon>
    </lineage>
</organism>
<sequence>MFTRLVKNAATCSLFSNFMGNCVNPYCGKRLFSGVTTKSTCTTTSNAFLTSTFDKLYTYANPMEVKGIWRAPRQLVFSKEQFDKAYPEGYHGMRIGLPPKDSWMAKYIDPKYDSISPFLWTILFISPILYYSIVHSLWEIGLLPSKSHSH</sequence>